<evidence type="ECO:0000256" key="4">
    <source>
        <dbReference type="ARBA" id="ARBA00022825"/>
    </source>
</evidence>
<dbReference type="InterPro" id="IPR037045">
    <property type="entry name" value="S8pro/Inhibitor_I9_sf"/>
</dbReference>
<sequence length="381" mass="39097">MSRTPVPLLAAALAVVALATPASAEEGRVLSAASPDAVPGSFIVQLKPTASAADFDGSGVRAPGVRAERALEGAFHGFTARLTDRQARRLAAHPDVELVEQDQVIRPYAVQTNPPWHLDRLDQVALPLNAQYGYTTTGQGTRAYVVDTGVRITHQQFGGRICAGWDVVENDEVAQDLNGHGTHVAGLIAGSTYGVAKSASICPVRVFDATGSGTTAGVVQAVNWIRLNAVKPATANFSLGGAASAALDNAVQALITSGVTASVTAGGSGGDAANHSPARVAAAITSGATTNTDARAPYSNYGSIVDVYAPGQSITSAWHTSDTATNTLSGTSMSTAQVTGVANRYLHANPTATPAQVHGAIVSWATPQPWGGKLLHWPPQL</sequence>
<evidence type="ECO:0000256" key="2">
    <source>
        <dbReference type="ARBA" id="ARBA00022670"/>
    </source>
</evidence>
<dbReference type="SUPFAM" id="SSF54897">
    <property type="entry name" value="Protease propeptides/inhibitors"/>
    <property type="match status" value="1"/>
</dbReference>
<dbReference type="InterPro" id="IPR050131">
    <property type="entry name" value="Peptidase_S8_subtilisin-like"/>
</dbReference>
<comment type="similarity">
    <text evidence="1 5">Belongs to the peptidase S8 family.</text>
</comment>
<evidence type="ECO:0000313" key="10">
    <source>
        <dbReference type="Proteomes" id="UP000218505"/>
    </source>
</evidence>
<dbReference type="Proteomes" id="UP000218505">
    <property type="component" value="Chromosome"/>
</dbReference>
<keyword evidence="4 5" id="KW-0720">Serine protease</keyword>
<dbReference type="Pfam" id="PF00082">
    <property type="entry name" value="Peptidase_S8"/>
    <property type="match status" value="1"/>
</dbReference>
<keyword evidence="2 5" id="KW-0645">Protease</keyword>
<dbReference type="PRINTS" id="PR00723">
    <property type="entry name" value="SUBTILISIN"/>
</dbReference>
<dbReference type="InterPro" id="IPR022398">
    <property type="entry name" value="Peptidase_S8_His-AS"/>
</dbReference>
<dbReference type="GO" id="GO:0004252">
    <property type="term" value="F:serine-type endopeptidase activity"/>
    <property type="evidence" value="ECO:0007669"/>
    <property type="project" value="UniProtKB-UniRule"/>
</dbReference>
<dbReference type="Pfam" id="PF05922">
    <property type="entry name" value="Inhibitor_I9"/>
    <property type="match status" value="1"/>
</dbReference>
<dbReference type="PANTHER" id="PTHR43806:SF11">
    <property type="entry name" value="CEREVISIN-RELATED"/>
    <property type="match status" value="1"/>
</dbReference>
<evidence type="ECO:0000259" key="8">
    <source>
        <dbReference type="Pfam" id="PF05922"/>
    </source>
</evidence>
<dbReference type="AlphaFoldDB" id="A0A290Z2V7"/>
<feature type="chain" id="PRO_5012741951" evidence="6">
    <location>
        <begin position="25"/>
        <end position="381"/>
    </location>
</feature>
<feature type="domain" description="Inhibitor I9" evidence="8">
    <location>
        <begin position="73"/>
        <end position="105"/>
    </location>
</feature>
<protein>
    <submittedName>
        <fullName evidence="9">Peptidase S8</fullName>
    </submittedName>
</protein>
<organism evidence="9 10">
    <name type="scientific">Actinosynnema pretiosum</name>
    <dbReference type="NCBI Taxonomy" id="42197"/>
    <lineage>
        <taxon>Bacteria</taxon>
        <taxon>Bacillati</taxon>
        <taxon>Actinomycetota</taxon>
        <taxon>Actinomycetes</taxon>
        <taxon>Pseudonocardiales</taxon>
        <taxon>Pseudonocardiaceae</taxon>
        <taxon>Actinosynnema</taxon>
    </lineage>
</organism>
<name>A0A290Z2V7_9PSEU</name>
<dbReference type="SUPFAM" id="SSF52743">
    <property type="entry name" value="Subtilisin-like"/>
    <property type="match status" value="1"/>
</dbReference>
<feature type="active site" description="Charge relay system" evidence="5">
    <location>
        <position position="147"/>
    </location>
</feature>
<dbReference type="PROSITE" id="PS00136">
    <property type="entry name" value="SUBTILASE_ASP"/>
    <property type="match status" value="1"/>
</dbReference>
<dbReference type="InterPro" id="IPR034193">
    <property type="entry name" value="PCSK9_ProteinaseK-like"/>
</dbReference>
<evidence type="ECO:0000259" key="7">
    <source>
        <dbReference type="Pfam" id="PF00082"/>
    </source>
</evidence>
<dbReference type="KEGG" id="apre:CNX65_08570"/>
<dbReference type="GO" id="GO:0005615">
    <property type="term" value="C:extracellular space"/>
    <property type="evidence" value="ECO:0007669"/>
    <property type="project" value="TreeGrafter"/>
</dbReference>
<keyword evidence="10" id="KW-1185">Reference proteome</keyword>
<dbReference type="PROSITE" id="PS00137">
    <property type="entry name" value="SUBTILASE_HIS"/>
    <property type="match status" value="1"/>
</dbReference>
<accession>A0A290Z2V7</accession>
<evidence type="ECO:0000313" key="9">
    <source>
        <dbReference type="EMBL" id="ATE53332.1"/>
    </source>
</evidence>
<dbReference type="InterPro" id="IPR015500">
    <property type="entry name" value="Peptidase_S8_subtilisin-rel"/>
</dbReference>
<dbReference type="PANTHER" id="PTHR43806">
    <property type="entry name" value="PEPTIDASE S8"/>
    <property type="match status" value="1"/>
</dbReference>
<feature type="active site" description="Charge relay system" evidence="5">
    <location>
        <position position="180"/>
    </location>
</feature>
<dbReference type="Gene3D" id="3.30.70.80">
    <property type="entry name" value="Peptidase S8 propeptide/proteinase inhibitor I9"/>
    <property type="match status" value="1"/>
</dbReference>
<evidence type="ECO:0000256" key="3">
    <source>
        <dbReference type="ARBA" id="ARBA00022801"/>
    </source>
</evidence>
<gene>
    <name evidence="9" type="ORF">CNX65_08570</name>
</gene>
<dbReference type="EMBL" id="CP023445">
    <property type="protein sequence ID" value="ATE53332.1"/>
    <property type="molecule type" value="Genomic_DNA"/>
</dbReference>
<dbReference type="Gene3D" id="3.40.50.200">
    <property type="entry name" value="Peptidase S8/S53 domain"/>
    <property type="match status" value="1"/>
</dbReference>
<feature type="active site" description="Charge relay system" evidence="5">
    <location>
        <position position="332"/>
    </location>
</feature>
<feature type="signal peptide" evidence="6">
    <location>
        <begin position="1"/>
        <end position="24"/>
    </location>
</feature>
<proteinExistence type="inferred from homology"/>
<dbReference type="InterPro" id="IPR000209">
    <property type="entry name" value="Peptidase_S8/S53_dom"/>
</dbReference>
<feature type="domain" description="Peptidase S8/S53" evidence="7">
    <location>
        <begin position="144"/>
        <end position="365"/>
    </location>
</feature>
<dbReference type="InterPro" id="IPR010259">
    <property type="entry name" value="S8pro/Inhibitor_I9"/>
</dbReference>
<dbReference type="CDD" id="cd04077">
    <property type="entry name" value="Peptidases_S8_PCSK9_ProteinaseK_like"/>
    <property type="match status" value="1"/>
</dbReference>
<keyword evidence="3 5" id="KW-0378">Hydrolase</keyword>
<dbReference type="FunFam" id="3.40.50.200:FF:000014">
    <property type="entry name" value="Proteinase K"/>
    <property type="match status" value="1"/>
</dbReference>
<dbReference type="RefSeq" id="WP_096492280.1">
    <property type="nucleotide sequence ID" value="NZ_CP023445.1"/>
</dbReference>
<keyword evidence="6" id="KW-0732">Signal</keyword>
<dbReference type="InterPro" id="IPR036852">
    <property type="entry name" value="Peptidase_S8/S53_dom_sf"/>
</dbReference>
<evidence type="ECO:0000256" key="6">
    <source>
        <dbReference type="SAM" id="SignalP"/>
    </source>
</evidence>
<dbReference type="GO" id="GO:0006508">
    <property type="term" value="P:proteolysis"/>
    <property type="evidence" value="ECO:0007669"/>
    <property type="project" value="UniProtKB-KW"/>
</dbReference>
<dbReference type="InterPro" id="IPR023827">
    <property type="entry name" value="Peptidase_S8_Asp-AS"/>
</dbReference>
<evidence type="ECO:0000256" key="5">
    <source>
        <dbReference type="PROSITE-ProRule" id="PRU01240"/>
    </source>
</evidence>
<reference evidence="9" key="1">
    <citation type="submission" date="2017-09" db="EMBL/GenBank/DDBJ databases">
        <title>Complete Genome Sequence of ansamitocin-producing Bacterium Actinosynnema pretiosum X47.</title>
        <authorList>
            <person name="Cao G."/>
            <person name="Zong G."/>
            <person name="Zhong C."/>
            <person name="Fu J."/>
        </authorList>
    </citation>
    <scope>NUCLEOTIDE SEQUENCE [LARGE SCALE GENOMIC DNA]</scope>
    <source>
        <strain evidence="9">X47</strain>
    </source>
</reference>
<dbReference type="PROSITE" id="PS51892">
    <property type="entry name" value="SUBTILASE"/>
    <property type="match status" value="1"/>
</dbReference>
<evidence type="ECO:0000256" key="1">
    <source>
        <dbReference type="ARBA" id="ARBA00011073"/>
    </source>
</evidence>